<dbReference type="AlphaFoldDB" id="A0A7C0U289"/>
<evidence type="ECO:0000313" key="1">
    <source>
        <dbReference type="EMBL" id="HDD43923.1"/>
    </source>
</evidence>
<reference evidence="1" key="1">
    <citation type="journal article" date="2020" name="mSystems">
        <title>Genome- and Community-Level Interaction Insights into Carbon Utilization and Element Cycling Functions of Hydrothermarchaeota in Hydrothermal Sediment.</title>
        <authorList>
            <person name="Zhou Z."/>
            <person name="Liu Y."/>
            <person name="Xu W."/>
            <person name="Pan J."/>
            <person name="Luo Z.H."/>
            <person name="Li M."/>
        </authorList>
    </citation>
    <scope>NUCLEOTIDE SEQUENCE [LARGE SCALE GENOMIC DNA]</scope>
    <source>
        <strain evidence="1">HyVt-233</strain>
    </source>
</reference>
<protein>
    <submittedName>
        <fullName evidence="1">Uncharacterized protein</fullName>
    </submittedName>
</protein>
<proteinExistence type="predicted"/>
<name>A0A7C0U289_DESA2</name>
<gene>
    <name evidence="1" type="ORF">ENG63_03560</name>
</gene>
<sequence length="94" mass="11303">MSRKISNYGGWDEKVQYFKKSSNFKVNQQMIDEILNLRDQIYYDFNISHFREKLKEIHGISLSYETLRQILIKGVLHEPRTKRWILLNIDGLSI</sequence>
<organism evidence="1">
    <name type="scientific">Desulfofervidus auxilii</name>
    <dbReference type="NCBI Taxonomy" id="1621989"/>
    <lineage>
        <taxon>Bacteria</taxon>
        <taxon>Pseudomonadati</taxon>
        <taxon>Thermodesulfobacteriota</taxon>
        <taxon>Candidatus Desulfofervidia</taxon>
        <taxon>Candidatus Desulfofervidales</taxon>
        <taxon>Candidatus Desulfofervidaceae</taxon>
        <taxon>Candidatus Desulfofervidus</taxon>
    </lineage>
</organism>
<dbReference type="Proteomes" id="UP000886289">
    <property type="component" value="Unassembled WGS sequence"/>
</dbReference>
<accession>A0A7C0U289</accession>
<dbReference type="EMBL" id="DRBS01000138">
    <property type="protein sequence ID" value="HDD43923.1"/>
    <property type="molecule type" value="Genomic_DNA"/>
</dbReference>
<comment type="caution">
    <text evidence="1">The sequence shown here is derived from an EMBL/GenBank/DDBJ whole genome shotgun (WGS) entry which is preliminary data.</text>
</comment>